<dbReference type="SUPFAM" id="SSF52047">
    <property type="entry name" value="RNI-like"/>
    <property type="match status" value="1"/>
</dbReference>
<proteinExistence type="predicted"/>
<evidence type="ECO:0000259" key="1">
    <source>
        <dbReference type="Pfam" id="PF23247"/>
    </source>
</evidence>
<dbReference type="InterPro" id="IPR025886">
    <property type="entry name" value="PP2-like"/>
</dbReference>
<accession>A0AAV5HT19</accession>
<feature type="domain" description="Disease resistance protein At4g27190-like leucine-rich repeats" evidence="1">
    <location>
        <begin position="122"/>
        <end position="245"/>
    </location>
</feature>
<dbReference type="Pfam" id="PF23247">
    <property type="entry name" value="LRR_RPS2"/>
    <property type="match status" value="2"/>
</dbReference>
<dbReference type="PANTHER" id="PTHR32278">
    <property type="entry name" value="F-BOX DOMAIN-CONTAINING PROTEIN"/>
    <property type="match status" value="1"/>
</dbReference>
<feature type="domain" description="Disease resistance protein At4g27190-like leucine-rich repeats" evidence="1">
    <location>
        <begin position="1"/>
        <end position="83"/>
    </location>
</feature>
<dbReference type="EMBL" id="BPVZ01000002">
    <property type="protein sequence ID" value="GKU88596.1"/>
    <property type="molecule type" value="Genomic_DNA"/>
</dbReference>
<dbReference type="AlphaFoldDB" id="A0AAV5HT19"/>
<name>A0AAV5HT19_9ROSI</name>
<dbReference type="Gene3D" id="3.80.10.10">
    <property type="entry name" value="Ribonuclease Inhibitor"/>
    <property type="match status" value="1"/>
</dbReference>
<keyword evidence="3" id="KW-1185">Reference proteome</keyword>
<protein>
    <recommendedName>
        <fullName evidence="1">Disease resistance protein At4g27190-like leucine-rich repeats domain-containing protein</fullName>
    </recommendedName>
</protein>
<reference evidence="2 3" key="1">
    <citation type="journal article" date="2021" name="Commun. Biol.">
        <title>The genome of Shorea leprosula (Dipterocarpaceae) highlights the ecological relevance of drought in aseasonal tropical rainforests.</title>
        <authorList>
            <person name="Ng K.K.S."/>
            <person name="Kobayashi M.J."/>
            <person name="Fawcett J.A."/>
            <person name="Hatakeyama M."/>
            <person name="Paape T."/>
            <person name="Ng C.H."/>
            <person name="Ang C.C."/>
            <person name="Tnah L.H."/>
            <person name="Lee C.T."/>
            <person name="Nishiyama T."/>
            <person name="Sese J."/>
            <person name="O'Brien M.J."/>
            <person name="Copetti D."/>
            <person name="Mohd Noor M.I."/>
            <person name="Ong R.C."/>
            <person name="Putra M."/>
            <person name="Sireger I.Z."/>
            <person name="Indrioko S."/>
            <person name="Kosugi Y."/>
            <person name="Izuno A."/>
            <person name="Isagi Y."/>
            <person name="Lee S.L."/>
            <person name="Shimizu K.K."/>
        </authorList>
    </citation>
    <scope>NUCLEOTIDE SEQUENCE [LARGE SCALE GENOMIC DNA]</scope>
    <source>
        <strain evidence="2">214</strain>
    </source>
</reference>
<evidence type="ECO:0000313" key="2">
    <source>
        <dbReference type="EMBL" id="GKU88596.1"/>
    </source>
</evidence>
<dbReference type="InterPro" id="IPR057135">
    <property type="entry name" value="At4g27190-like_LRR"/>
</dbReference>
<gene>
    <name evidence="2" type="ORF">SLEP1_g2841</name>
</gene>
<sequence length="437" mass="50465">MVKSFEQLIVLKICDCKMMEQVISSNELVEEEMMCEIFFSKLDTLELEDLPKLARLCHGNYSKFKFSKLRRFTISKCAVLKTLIGDNTVGTENVENTCTPSLFGEKVEFPRLEQVIIKFMGSWSKIWDDKHDVSCCQLNSLTVDSCEKLLNIFPFSMLERVRQKLETLEIQNCDSLEEIFGASLPQDQITTQPTNLVEIAERFLFPELTHINLSKLPKLKGFVPQIHINELPSLKQVKVHGCDEVQIFALEHSGYQLEIPIQWISKRIFLYKRSGRICYMLPARHLVIRYGDDPFFWRWSKPDPRFPEVAELLGVRWFEIHGRTNSRMLSPKTRYKAYLVFKRADTTYGFENTPIEAAVLLGGAEVSKRVVYVQAEGGIVGNGDQYPKERGDNWFEVELGEIEFTKERGGDLEIHLLKDSYKEKCGVIIQGIEIRPN</sequence>
<dbReference type="PANTHER" id="PTHR32278:SF111">
    <property type="entry name" value="F-BOX PROTEIN PP2-B12-RELATED"/>
    <property type="match status" value="1"/>
</dbReference>
<comment type="caution">
    <text evidence="2">The sequence shown here is derived from an EMBL/GenBank/DDBJ whole genome shotgun (WGS) entry which is preliminary data.</text>
</comment>
<dbReference type="InterPro" id="IPR032675">
    <property type="entry name" value="LRR_dom_sf"/>
</dbReference>
<evidence type="ECO:0000313" key="3">
    <source>
        <dbReference type="Proteomes" id="UP001054252"/>
    </source>
</evidence>
<dbReference type="Pfam" id="PF14299">
    <property type="entry name" value="PP2"/>
    <property type="match status" value="1"/>
</dbReference>
<dbReference type="Proteomes" id="UP001054252">
    <property type="component" value="Unassembled WGS sequence"/>
</dbReference>
<organism evidence="2 3">
    <name type="scientific">Rubroshorea leprosula</name>
    <dbReference type="NCBI Taxonomy" id="152421"/>
    <lineage>
        <taxon>Eukaryota</taxon>
        <taxon>Viridiplantae</taxon>
        <taxon>Streptophyta</taxon>
        <taxon>Embryophyta</taxon>
        <taxon>Tracheophyta</taxon>
        <taxon>Spermatophyta</taxon>
        <taxon>Magnoliopsida</taxon>
        <taxon>eudicotyledons</taxon>
        <taxon>Gunneridae</taxon>
        <taxon>Pentapetalae</taxon>
        <taxon>rosids</taxon>
        <taxon>malvids</taxon>
        <taxon>Malvales</taxon>
        <taxon>Dipterocarpaceae</taxon>
        <taxon>Rubroshorea</taxon>
    </lineage>
</organism>